<feature type="region of interest" description="Disordered" evidence="1">
    <location>
        <begin position="200"/>
        <end position="290"/>
    </location>
</feature>
<dbReference type="PANTHER" id="PTHR35519:SF2">
    <property type="entry name" value="PH DOMAIN PROTEIN"/>
    <property type="match status" value="1"/>
</dbReference>
<evidence type="ECO:0000313" key="2">
    <source>
        <dbReference type="EMBL" id="KZZ93625.1"/>
    </source>
</evidence>
<reference evidence="2 3" key="1">
    <citation type="journal article" date="2016" name="Genome Biol. Evol.">
        <title>Divergent and convergent evolution of fungal pathogenicity.</title>
        <authorList>
            <person name="Shang Y."/>
            <person name="Xiao G."/>
            <person name="Zheng P."/>
            <person name="Cen K."/>
            <person name="Zhan S."/>
            <person name="Wang C."/>
        </authorList>
    </citation>
    <scope>NUCLEOTIDE SEQUENCE [LARGE SCALE GENOMIC DNA]</scope>
    <source>
        <strain evidence="2 3">ARSEF 7405</strain>
    </source>
</reference>
<comment type="caution">
    <text evidence="2">The sequence shown here is derived from an EMBL/GenBank/DDBJ whole genome shotgun (WGS) entry which is preliminary data.</text>
</comment>
<evidence type="ECO:0000313" key="3">
    <source>
        <dbReference type="Proteomes" id="UP000242877"/>
    </source>
</evidence>
<dbReference type="VEuPathDB" id="FungiDB:AAP_02417"/>
<dbReference type="Proteomes" id="UP000242877">
    <property type="component" value="Unassembled WGS sequence"/>
</dbReference>
<protein>
    <submittedName>
        <fullName evidence="2">Uncharacterized protein</fullName>
    </submittedName>
</protein>
<proteinExistence type="predicted"/>
<name>A0A168A916_9EURO</name>
<dbReference type="AlphaFoldDB" id="A0A168A916"/>
<accession>A0A168A916</accession>
<feature type="compositionally biased region" description="Basic and acidic residues" evidence="1">
    <location>
        <begin position="266"/>
        <end position="275"/>
    </location>
</feature>
<sequence length="290" mass="31393">MAQLATSAGMKLFKQEAQKRGKKEDPYFEEYQGKTWYGRPTTKKRKKAAPSTLSPNDQKVYKKVRKMAKTLDEGLCNCCGVRIGWSAVIGLAPGVGDIADVILALNVLRHCEKIDGGLPSSTRTRMQLNIAADFAIGLVPIAGDIADAFYKCNTRNLLLLEKVLQKRAAEALAKMETHGELPPSMSQPSAGEAVAHGGLIPATTDQFGHGREHGHGHGRGRGDGYAPNSRENATASRETSRSRRGQAPVREYSAIGHGGDGGAGMSREDRRYHQGDHHHRGRPENGVGFS</sequence>
<dbReference type="Pfam" id="PF13430">
    <property type="entry name" value="DUF4112"/>
    <property type="match status" value="1"/>
</dbReference>
<dbReference type="EMBL" id="AZGZ01000008">
    <property type="protein sequence ID" value="KZZ93625.1"/>
    <property type="molecule type" value="Genomic_DNA"/>
</dbReference>
<dbReference type="InterPro" id="IPR025187">
    <property type="entry name" value="DUF4112"/>
</dbReference>
<gene>
    <name evidence="2" type="ORF">AAP_02417</name>
</gene>
<keyword evidence="3" id="KW-1185">Reference proteome</keyword>
<evidence type="ECO:0000256" key="1">
    <source>
        <dbReference type="SAM" id="MobiDB-lite"/>
    </source>
</evidence>
<organism evidence="2 3">
    <name type="scientific">Ascosphaera apis ARSEF 7405</name>
    <dbReference type="NCBI Taxonomy" id="392613"/>
    <lineage>
        <taxon>Eukaryota</taxon>
        <taxon>Fungi</taxon>
        <taxon>Dikarya</taxon>
        <taxon>Ascomycota</taxon>
        <taxon>Pezizomycotina</taxon>
        <taxon>Eurotiomycetes</taxon>
        <taxon>Eurotiomycetidae</taxon>
        <taxon>Onygenales</taxon>
        <taxon>Ascosphaeraceae</taxon>
        <taxon>Ascosphaera</taxon>
    </lineage>
</organism>
<dbReference type="OrthoDB" id="2103474at2759"/>
<dbReference type="PANTHER" id="PTHR35519">
    <property type="entry name" value="MEMBRANE PROTEINS"/>
    <property type="match status" value="1"/>
</dbReference>